<dbReference type="CDD" id="cd04472">
    <property type="entry name" value="S1_PNPase"/>
    <property type="match status" value="1"/>
</dbReference>
<evidence type="ECO:0000256" key="8">
    <source>
        <dbReference type="ARBA" id="ARBA00022884"/>
    </source>
</evidence>
<dbReference type="CDD" id="cd11363">
    <property type="entry name" value="RNase_PH_PNPase_1"/>
    <property type="match status" value="1"/>
</dbReference>
<keyword evidence="4 9" id="KW-0808">Transferase</keyword>
<comment type="subcellular location">
    <subcellularLocation>
        <location evidence="1 9">Cytoplasm</location>
    </subcellularLocation>
</comment>
<comment type="similarity">
    <text evidence="2 9">Belongs to the polyribonucleotide nucleotidyltransferase family.</text>
</comment>
<evidence type="ECO:0000313" key="12">
    <source>
        <dbReference type="EMBL" id="CEQ02573.1"/>
    </source>
</evidence>
<comment type="catalytic activity">
    <reaction evidence="9">
        <text>RNA(n+1) + phosphate = RNA(n) + a ribonucleoside 5'-diphosphate</text>
        <dbReference type="Rhea" id="RHEA:22096"/>
        <dbReference type="Rhea" id="RHEA-COMP:14527"/>
        <dbReference type="Rhea" id="RHEA-COMP:17342"/>
        <dbReference type="ChEBI" id="CHEBI:43474"/>
        <dbReference type="ChEBI" id="CHEBI:57930"/>
        <dbReference type="ChEBI" id="CHEBI:140395"/>
        <dbReference type="EC" id="2.7.7.8"/>
    </reaction>
</comment>
<feature type="binding site" evidence="9">
    <location>
        <position position="491"/>
    </location>
    <ligand>
        <name>Mg(2+)</name>
        <dbReference type="ChEBI" id="CHEBI:18420"/>
    </ligand>
</feature>
<dbReference type="InterPro" id="IPR036345">
    <property type="entry name" value="ExoRNase_PH_dom2_sf"/>
</dbReference>
<dbReference type="PIRSF" id="PIRSF005499">
    <property type="entry name" value="PNPase"/>
    <property type="match status" value="1"/>
</dbReference>
<dbReference type="SUPFAM" id="SSF54211">
    <property type="entry name" value="Ribosomal protein S5 domain 2-like"/>
    <property type="match status" value="2"/>
</dbReference>
<dbReference type="GO" id="GO:0000287">
    <property type="term" value="F:magnesium ion binding"/>
    <property type="evidence" value="ECO:0007669"/>
    <property type="project" value="UniProtKB-UniRule"/>
</dbReference>
<dbReference type="Pfam" id="PF00575">
    <property type="entry name" value="S1"/>
    <property type="match status" value="1"/>
</dbReference>
<dbReference type="SMART" id="SM00322">
    <property type="entry name" value="KH"/>
    <property type="match status" value="1"/>
</dbReference>
<evidence type="ECO:0000256" key="6">
    <source>
        <dbReference type="ARBA" id="ARBA00022723"/>
    </source>
</evidence>
<dbReference type="GO" id="GO:0006396">
    <property type="term" value="P:RNA processing"/>
    <property type="evidence" value="ECO:0007669"/>
    <property type="project" value="InterPro"/>
</dbReference>
<keyword evidence="8 9" id="KW-0694">RNA-binding</keyword>
<dbReference type="GO" id="GO:0004654">
    <property type="term" value="F:polyribonucleotide nucleotidyltransferase activity"/>
    <property type="evidence" value="ECO:0007669"/>
    <property type="project" value="UniProtKB-UniRule"/>
</dbReference>
<dbReference type="SUPFAM" id="SSF55666">
    <property type="entry name" value="Ribonuclease PH domain 2-like"/>
    <property type="match status" value="2"/>
</dbReference>
<evidence type="ECO:0000256" key="2">
    <source>
        <dbReference type="ARBA" id="ARBA00007404"/>
    </source>
</evidence>
<dbReference type="InterPro" id="IPR015847">
    <property type="entry name" value="ExoRNase_PH_dom2"/>
</dbReference>
<dbReference type="Pfam" id="PF00013">
    <property type="entry name" value="KH_1"/>
    <property type="match status" value="1"/>
</dbReference>
<keyword evidence="7 9" id="KW-0460">Magnesium</keyword>
<keyword evidence="6 9" id="KW-0479">Metal-binding</keyword>
<evidence type="ECO:0000313" key="13">
    <source>
        <dbReference type="Proteomes" id="UP000049127"/>
    </source>
</evidence>
<evidence type="ECO:0000256" key="7">
    <source>
        <dbReference type="ARBA" id="ARBA00022842"/>
    </source>
</evidence>
<dbReference type="Pfam" id="PF01138">
    <property type="entry name" value="RNase_PH"/>
    <property type="match status" value="2"/>
</dbReference>
<reference evidence="12 13" key="1">
    <citation type="submission" date="2015-01" db="EMBL/GenBank/DDBJ databases">
        <authorList>
            <person name="Aslett A.Martin."/>
            <person name="De Silva Nishadi"/>
        </authorList>
    </citation>
    <scope>NUCLEOTIDE SEQUENCE [LARGE SCALE GENOMIC DNA]</scope>
    <source>
        <strain evidence="12 13">R28058</strain>
    </source>
</reference>
<keyword evidence="3 9" id="KW-0963">Cytoplasm</keyword>
<dbReference type="SUPFAM" id="SSF54791">
    <property type="entry name" value="Eukaryotic type KH-domain (KH-domain type I)"/>
    <property type="match status" value="1"/>
</dbReference>
<dbReference type="InterPro" id="IPR020568">
    <property type="entry name" value="Ribosomal_Su5_D2-typ_SF"/>
</dbReference>
<dbReference type="HAMAP" id="MF_01595">
    <property type="entry name" value="PNPase"/>
    <property type="match status" value="1"/>
</dbReference>
<accession>A0A0C7G689</accession>
<dbReference type="SMART" id="SM00316">
    <property type="entry name" value="S1"/>
    <property type="match status" value="1"/>
</dbReference>
<dbReference type="GO" id="GO:0006402">
    <property type="term" value="P:mRNA catabolic process"/>
    <property type="evidence" value="ECO:0007669"/>
    <property type="project" value="UniProtKB-UniRule"/>
</dbReference>
<sequence length="716" mass="78892">MFEHKVFKMDFAGRELSVEIGKIAELASGSAILQYGETMVMVNVSKSAQPRDGIDFFPLSVDYEEKLYSVGKIPGGFLKREGKPSEKAILTSRLIDRPIRPLFPKGFRNDVQVVATVLSVDQDCTPDIVAMIGSSIALSISDIPFNGPTGSVSVGLVDGAFVINPTAEQREKSSLHLVVSGTKDAIMMVEAGAEEIPDELMLEAILFAHEEIKKVVEFVEMIVAEVGKEKIEVTLYKIDEDVEKAVREFATGKMKEAVKTVEKLERMEKMDAVKEETFTHFEEIAEEFGQDIEETLHAIIKEEVRKLIVHENIRPDNRKPDEIRPIWCDNGFIPRAHGSGLFTRGQTQVMSIATLGALGDVQILDGLDEEESKRYMHHYNFPAYSVGEARPSRGPGRREIGHGALAERALLPVIPSKEDFPYAIRVVSEVLSSNGSTSQGSVCGSTLSLLDAGVPLKDMVAGIAMGLIKHDDKVAVLSDIQGMEDHLGDMDFKVAGTENGITAIQMDIKIAGIDEEVLRTALKQAKVGRIHILNEMRKTISEPKPELSKYAPKIVIMNINPDKIRDVIGPGGKIITKIIDETGVKIDIEQTGEVFISGIDAEMIAKAQELINNIVAEAEVGETYTGKVTRIMNFGAFVEILPGKEGLLHISHIAHERVNKVEDVLNVGDEVTVKVTEIDEKGRVNLSRKALLPKPEKKEVKEVKETKEEQSNKEEK</sequence>
<dbReference type="Gene3D" id="3.30.230.70">
    <property type="entry name" value="GHMP Kinase, N-terminal domain"/>
    <property type="match status" value="2"/>
</dbReference>
<evidence type="ECO:0000256" key="1">
    <source>
        <dbReference type="ARBA" id="ARBA00004496"/>
    </source>
</evidence>
<organism evidence="12 13">
    <name type="scientific">Paraclostridium sordellii</name>
    <name type="common">Clostridium sordellii</name>
    <dbReference type="NCBI Taxonomy" id="1505"/>
    <lineage>
        <taxon>Bacteria</taxon>
        <taxon>Bacillati</taxon>
        <taxon>Bacillota</taxon>
        <taxon>Clostridia</taxon>
        <taxon>Peptostreptococcales</taxon>
        <taxon>Peptostreptococcaceae</taxon>
        <taxon>Paraclostridium</taxon>
    </lineage>
</organism>
<dbReference type="GO" id="GO:0005829">
    <property type="term" value="C:cytosol"/>
    <property type="evidence" value="ECO:0007669"/>
    <property type="project" value="TreeGrafter"/>
</dbReference>
<comment type="cofactor">
    <cofactor evidence="9">
        <name>Mg(2+)</name>
        <dbReference type="ChEBI" id="CHEBI:18420"/>
    </cofactor>
</comment>
<gene>
    <name evidence="9 12" type="primary">pnp</name>
    <name evidence="12" type="ORF">R28058_03061</name>
</gene>
<evidence type="ECO:0000256" key="9">
    <source>
        <dbReference type="HAMAP-Rule" id="MF_01595"/>
    </source>
</evidence>
<comment type="function">
    <text evidence="9">Involved in mRNA degradation. Catalyzes the phosphorolysis of single-stranded polyribonucleotides processively in the 3'- to 5'-direction.</text>
</comment>
<dbReference type="InterPro" id="IPR004087">
    <property type="entry name" value="KH_dom"/>
</dbReference>
<dbReference type="Pfam" id="PF03726">
    <property type="entry name" value="PNPase"/>
    <property type="match status" value="1"/>
</dbReference>
<feature type="binding site" evidence="9">
    <location>
        <position position="485"/>
    </location>
    <ligand>
        <name>Mg(2+)</name>
        <dbReference type="ChEBI" id="CHEBI:18420"/>
    </ligand>
</feature>
<dbReference type="OrthoDB" id="9804305at2"/>
<dbReference type="PANTHER" id="PTHR11252">
    <property type="entry name" value="POLYRIBONUCLEOTIDE NUCLEOTIDYLTRANSFERASE"/>
    <property type="match status" value="1"/>
</dbReference>
<dbReference type="InterPro" id="IPR036612">
    <property type="entry name" value="KH_dom_type_1_sf"/>
</dbReference>
<dbReference type="Gene3D" id="3.30.1370.10">
    <property type="entry name" value="K Homology domain, type 1"/>
    <property type="match status" value="1"/>
</dbReference>
<dbReference type="CDD" id="cd11364">
    <property type="entry name" value="RNase_PH_PNPase_2"/>
    <property type="match status" value="1"/>
</dbReference>
<dbReference type="InterPro" id="IPR004088">
    <property type="entry name" value="KH_dom_type_1"/>
</dbReference>
<dbReference type="InterPro" id="IPR015848">
    <property type="entry name" value="PNPase_PH_RNA-bd_bac/org-type"/>
</dbReference>
<keyword evidence="5 9" id="KW-0548">Nucleotidyltransferase</keyword>
<dbReference type="SUPFAM" id="SSF50249">
    <property type="entry name" value="Nucleic acid-binding proteins"/>
    <property type="match status" value="1"/>
</dbReference>
<evidence type="ECO:0000256" key="4">
    <source>
        <dbReference type="ARBA" id="ARBA00022679"/>
    </source>
</evidence>
<name>A0A0C7G689_PARSO</name>
<dbReference type="CDD" id="cd02393">
    <property type="entry name" value="KH-I_PNPase"/>
    <property type="match status" value="1"/>
</dbReference>
<dbReference type="NCBIfam" id="TIGR03591">
    <property type="entry name" value="polynuc_phos"/>
    <property type="match status" value="1"/>
</dbReference>
<dbReference type="Pfam" id="PF03725">
    <property type="entry name" value="RNase_PH_C"/>
    <property type="match status" value="2"/>
</dbReference>
<evidence type="ECO:0000259" key="11">
    <source>
        <dbReference type="PROSITE" id="PS50126"/>
    </source>
</evidence>
<dbReference type="PANTHER" id="PTHR11252:SF0">
    <property type="entry name" value="POLYRIBONUCLEOTIDE NUCLEOTIDYLTRANSFERASE 1, MITOCHONDRIAL"/>
    <property type="match status" value="1"/>
</dbReference>
<dbReference type="InterPro" id="IPR012340">
    <property type="entry name" value="NA-bd_OB-fold"/>
</dbReference>
<dbReference type="FunFam" id="3.30.1370.10:FF:000001">
    <property type="entry name" value="Polyribonucleotide nucleotidyltransferase"/>
    <property type="match status" value="1"/>
</dbReference>
<feature type="region of interest" description="Disordered" evidence="10">
    <location>
        <begin position="695"/>
        <end position="716"/>
    </location>
</feature>
<dbReference type="AlphaFoldDB" id="A0A0C7G689"/>
<proteinExistence type="inferred from homology"/>
<dbReference type="FunFam" id="3.30.230.70:FF:000001">
    <property type="entry name" value="Polyribonucleotide nucleotidyltransferase"/>
    <property type="match status" value="1"/>
</dbReference>
<dbReference type="FunFam" id="2.40.50.140:FF:000023">
    <property type="entry name" value="Polyribonucleotide nucleotidyltransferase"/>
    <property type="match status" value="1"/>
</dbReference>
<dbReference type="InterPro" id="IPR036456">
    <property type="entry name" value="PNPase_PH_RNA-bd_sf"/>
</dbReference>
<dbReference type="PROSITE" id="PS50084">
    <property type="entry name" value="KH_TYPE_1"/>
    <property type="match status" value="1"/>
</dbReference>
<dbReference type="InterPro" id="IPR012162">
    <property type="entry name" value="PNPase"/>
</dbReference>
<dbReference type="InterPro" id="IPR027408">
    <property type="entry name" value="PNPase/RNase_PH_dom_sf"/>
</dbReference>
<evidence type="ECO:0000256" key="10">
    <source>
        <dbReference type="SAM" id="MobiDB-lite"/>
    </source>
</evidence>
<feature type="domain" description="S1 motif" evidence="11">
    <location>
        <begin position="621"/>
        <end position="689"/>
    </location>
</feature>
<dbReference type="PROSITE" id="PS50126">
    <property type="entry name" value="S1"/>
    <property type="match status" value="1"/>
</dbReference>
<dbReference type="InterPro" id="IPR001247">
    <property type="entry name" value="ExoRNase_PH_dom1"/>
</dbReference>
<evidence type="ECO:0000256" key="5">
    <source>
        <dbReference type="ARBA" id="ARBA00022695"/>
    </source>
</evidence>
<dbReference type="SUPFAM" id="SSF46915">
    <property type="entry name" value="Polynucleotide phosphorylase/guanosine pentaphosphate synthase (PNPase/GPSI), domain 3"/>
    <property type="match status" value="1"/>
</dbReference>
<dbReference type="InterPro" id="IPR003029">
    <property type="entry name" value="S1_domain"/>
</dbReference>
<dbReference type="Gene3D" id="2.40.50.140">
    <property type="entry name" value="Nucleic acid-binding proteins"/>
    <property type="match status" value="1"/>
</dbReference>
<dbReference type="NCBIfam" id="NF008805">
    <property type="entry name" value="PRK11824.1"/>
    <property type="match status" value="1"/>
</dbReference>
<dbReference type="EC" id="2.7.7.8" evidence="9"/>
<dbReference type="EMBL" id="CEKZ01000003">
    <property type="protein sequence ID" value="CEQ02573.1"/>
    <property type="molecule type" value="Genomic_DNA"/>
</dbReference>
<dbReference type="FunFam" id="3.30.230.70:FF:000002">
    <property type="entry name" value="Polyribonucleotide nucleotidyltransferase"/>
    <property type="match status" value="1"/>
</dbReference>
<evidence type="ECO:0000256" key="3">
    <source>
        <dbReference type="ARBA" id="ARBA00022490"/>
    </source>
</evidence>
<dbReference type="GO" id="GO:0000175">
    <property type="term" value="F:3'-5'-RNA exonuclease activity"/>
    <property type="evidence" value="ECO:0007669"/>
    <property type="project" value="TreeGrafter"/>
</dbReference>
<dbReference type="GO" id="GO:0003723">
    <property type="term" value="F:RNA binding"/>
    <property type="evidence" value="ECO:0007669"/>
    <property type="project" value="UniProtKB-UniRule"/>
</dbReference>
<protein>
    <recommendedName>
        <fullName evidence="9">Polyribonucleotide nucleotidyltransferase</fullName>
        <ecNumber evidence="9">2.7.7.8</ecNumber>
    </recommendedName>
    <alternativeName>
        <fullName evidence="9">Polynucleotide phosphorylase</fullName>
        <shortName evidence="9">PNPase</shortName>
    </alternativeName>
</protein>
<dbReference type="Proteomes" id="UP000049127">
    <property type="component" value="Unassembled WGS sequence"/>
</dbReference>
<dbReference type="RefSeq" id="WP_055341280.1">
    <property type="nucleotide sequence ID" value="NZ_CDNI01000003.1"/>
</dbReference>